<dbReference type="GO" id="GO:0005506">
    <property type="term" value="F:iron ion binding"/>
    <property type="evidence" value="ECO:0007669"/>
    <property type="project" value="InterPro"/>
</dbReference>
<evidence type="ECO:0000256" key="1">
    <source>
        <dbReference type="ARBA" id="ARBA00010617"/>
    </source>
</evidence>
<dbReference type="PANTHER" id="PTHR47944:SF4">
    <property type="entry name" value="OS09G0441700 PROTEIN"/>
    <property type="match status" value="1"/>
</dbReference>
<protein>
    <submittedName>
        <fullName evidence="8">Uncharacterized protein CYP797B17</fullName>
    </submittedName>
</protein>
<dbReference type="GO" id="GO:0004497">
    <property type="term" value="F:monooxygenase activity"/>
    <property type="evidence" value="ECO:0007669"/>
    <property type="project" value="UniProtKB-KW"/>
</dbReference>
<comment type="similarity">
    <text evidence="1 7">Belongs to the cytochrome P450 family.</text>
</comment>
<evidence type="ECO:0000256" key="3">
    <source>
        <dbReference type="ARBA" id="ARBA00022723"/>
    </source>
</evidence>
<name>D8T524_SELML</name>
<dbReference type="GO" id="GO:0044550">
    <property type="term" value="P:secondary metabolite biosynthetic process"/>
    <property type="evidence" value="ECO:0007669"/>
    <property type="project" value="UniProtKB-ARBA"/>
</dbReference>
<accession>D8T524</accession>
<dbReference type="eggNOG" id="KOG0156">
    <property type="taxonomic scope" value="Eukaryota"/>
</dbReference>
<dbReference type="InterPro" id="IPR036396">
    <property type="entry name" value="Cyt_P450_sf"/>
</dbReference>
<keyword evidence="2 6" id="KW-0349">Heme</keyword>
<dbReference type="Proteomes" id="UP000001514">
    <property type="component" value="Unassembled WGS sequence"/>
</dbReference>
<dbReference type="InterPro" id="IPR017972">
    <property type="entry name" value="Cyt_P450_CS"/>
</dbReference>
<dbReference type="KEGG" id="smo:SELMODRAFT_132115"/>
<dbReference type="HOGENOM" id="CLU_001570_4_0_1"/>
<dbReference type="Gramene" id="EFJ08275">
    <property type="protein sequence ID" value="EFJ08275"/>
    <property type="gene ID" value="SELMODRAFT_132115"/>
</dbReference>
<dbReference type="SUPFAM" id="SSF48264">
    <property type="entry name" value="Cytochrome P450"/>
    <property type="match status" value="1"/>
</dbReference>
<keyword evidence="9" id="KW-1185">Reference proteome</keyword>
<dbReference type="STRING" id="88036.D8T524"/>
<keyword evidence="3 6" id="KW-0479">Metal-binding</keyword>
<dbReference type="InParanoid" id="D8T524"/>
<dbReference type="Gene3D" id="1.10.630.10">
    <property type="entry name" value="Cytochrome P450"/>
    <property type="match status" value="1"/>
</dbReference>
<dbReference type="GO" id="GO:0016705">
    <property type="term" value="F:oxidoreductase activity, acting on paired donors, with incorporation or reduction of molecular oxygen"/>
    <property type="evidence" value="ECO:0007669"/>
    <property type="project" value="InterPro"/>
</dbReference>
<dbReference type="GO" id="GO:0020037">
    <property type="term" value="F:heme binding"/>
    <property type="evidence" value="ECO:0007669"/>
    <property type="project" value="InterPro"/>
</dbReference>
<evidence type="ECO:0000256" key="6">
    <source>
        <dbReference type="PIRSR" id="PIRSR602401-1"/>
    </source>
</evidence>
<evidence type="ECO:0000313" key="8">
    <source>
        <dbReference type="EMBL" id="EFJ08275.1"/>
    </source>
</evidence>
<dbReference type="PRINTS" id="PR00385">
    <property type="entry name" value="P450"/>
</dbReference>
<keyword evidence="4 7" id="KW-0560">Oxidoreductase</keyword>
<evidence type="ECO:0000256" key="5">
    <source>
        <dbReference type="ARBA" id="ARBA00023004"/>
    </source>
</evidence>
<feature type="binding site" description="axial binding residue" evidence="6">
    <location>
        <position position="437"/>
    </location>
    <ligand>
        <name>heme</name>
        <dbReference type="ChEBI" id="CHEBI:30413"/>
    </ligand>
    <ligandPart>
        <name>Fe</name>
        <dbReference type="ChEBI" id="CHEBI:18248"/>
    </ligandPart>
</feature>
<dbReference type="OMA" id="SIRDQEC"/>
<dbReference type="CDD" id="cd20618">
    <property type="entry name" value="CYP71_clan"/>
    <property type="match status" value="1"/>
</dbReference>
<comment type="cofactor">
    <cofactor evidence="6">
        <name>heme</name>
        <dbReference type="ChEBI" id="CHEBI:30413"/>
    </cofactor>
</comment>
<dbReference type="PANTHER" id="PTHR47944">
    <property type="entry name" value="CYTOCHROME P450 98A9"/>
    <property type="match status" value="1"/>
</dbReference>
<dbReference type="PROSITE" id="PS00086">
    <property type="entry name" value="CYTOCHROME_P450"/>
    <property type="match status" value="1"/>
</dbReference>
<dbReference type="Pfam" id="PF00067">
    <property type="entry name" value="p450"/>
    <property type="match status" value="1"/>
</dbReference>
<sequence>MDLTLSVVVSSLLLLFILAVVIISYKSRVTSPPGPWGLPLIGHLHLLARMPLHRALQSMSQKHGPIVSLSLGMRPAILISAPALARELFTSQDVNFPSKPYTSVSEHIDYNFRSIGTAPYGEYYSSIRKLCLTELFTARNIDSFSWIRREELSHLLSAILSRASHGQALDLRKTLSVFSFNSITGALMSKRYLSHEHTGAASSKEAMEFKNWLIEVLQRVMEPCLSNFVPWYLRWLDWKTPGLRRLHAKVDKFLQMVVEEHKKSTREQKDFLDILLKAFGEEEAYAKANLLVRDLMVAGTETSVTGTEWLMAAVIQEPRILKKAQQELHDAVGNRRMVQESDLSKLGYLDAIIKESLRRYPIVPIYIRECQGQASKLGGYDVPKGTIVIVNSWALGMDPVVWENPTQFLPERFLARSIDIKGQDFELLPFGSGRRRCPGMPLGLRTMKLLVANLIHGFDWSVEPGKIQSMEDCFKSTCIMKHPLQLVVTPRLPKDAYTTQIHDFFI</sequence>
<dbReference type="InterPro" id="IPR001128">
    <property type="entry name" value="Cyt_P450"/>
</dbReference>
<keyword evidence="5 6" id="KW-0408">Iron</keyword>
<evidence type="ECO:0000256" key="2">
    <source>
        <dbReference type="ARBA" id="ARBA00022617"/>
    </source>
</evidence>
<proteinExistence type="inferred from homology"/>
<evidence type="ECO:0000313" key="9">
    <source>
        <dbReference type="Proteomes" id="UP000001514"/>
    </source>
</evidence>
<dbReference type="PRINTS" id="PR00463">
    <property type="entry name" value="EP450I"/>
</dbReference>
<evidence type="ECO:0000256" key="4">
    <source>
        <dbReference type="ARBA" id="ARBA00023002"/>
    </source>
</evidence>
<dbReference type="AlphaFoldDB" id="D8T524"/>
<dbReference type="EMBL" id="GL377675">
    <property type="protein sequence ID" value="EFJ08275.1"/>
    <property type="molecule type" value="Genomic_DNA"/>
</dbReference>
<keyword evidence="7" id="KW-0503">Monooxygenase</keyword>
<organism evidence="9">
    <name type="scientific">Selaginella moellendorffii</name>
    <name type="common">Spikemoss</name>
    <dbReference type="NCBI Taxonomy" id="88036"/>
    <lineage>
        <taxon>Eukaryota</taxon>
        <taxon>Viridiplantae</taxon>
        <taxon>Streptophyta</taxon>
        <taxon>Embryophyta</taxon>
        <taxon>Tracheophyta</taxon>
        <taxon>Lycopodiopsida</taxon>
        <taxon>Selaginellales</taxon>
        <taxon>Selaginellaceae</taxon>
        <taxon>Selaginella</taxon>
    </lineage>
</organism>
<dbReference type="InterPro" id="IPR002401">
    <property type="entry name" value="Cyt_P450_E_grp-I"/>
</dbReference>
<gene>
    <name evidence="8" type="primary">CYP797B17</name>
    <name evidence="8" type="ORF">SELMODRAFT_132115</name>
</gene>
<reference evidence="8 9" key="1">
    <citation type="journal article" date="2011" name="Science">
        <title>The Selaginella genome identifies genetic changes associated with the evolution of vascular plants.</title>
        <authorList>
            <person name="Banks J.A."/>
            <person name="Nishiyama T."/>
            <person name="Hasebe M."/>
            <person name="Bowman J.L."/>
            <person name="Gribskov M."/>
            <person name="dePamphilis C."/>
            <person name="Albert V.A."/>
            <person name="Aono N."/>
            <person name="Aoyama T."/>
            <person name="Ambrose B.A."/>
            <person name="Ashton N.W."/>
            <person name="Axtell M.J."/>
            <person name="Barker E."/>
            <person name="Barker M.S."/>
            <person name="Bennetzen J.L."/>
            <person name="Bonawitz N.D."/>
            <person name="Chapple C."/>
            <person name="Cheng C."/>
            <person name="Correa L.G."/>
            <person name="Dacre M."/>
            <person name="DeBarry J."/>
            <person name="Dreyer I."/>
            <person name="Elias M."/>
            <person name="Engstrom E.M."/>
            <person name="Estelle M."/>
            <person name="Feng L."/>
            <person name="Finet C."/>
            <person name="Floyd S.K."/>
            <person name="Frommer W.B."/>
            <person name="Fujita T."/>
            <person name="Gramzow L."/>
            <person name="Gutensohn M."/>
            <person name="Harholt J."/>
            <person name="Hattori M."/>
            <person name="Heyl A."/>
            <person name="Hirai T."/>
            <person name="Hiwatashi Y."/>
            <person name="Ishikawa M."/>
            <person name="Iwata M."/>
            <person name="Karol K.G."/>
            <person name="Koehler B."/>
            <person name="Kolukisaoglu U."/>
            <person name="Kubo M."/>
            <person name="Kurata T."/>
            <person name="Lalonde S."/>
            <person name="Li K."/>
            <person name="Li Y."/>
            <person name="Litt A."/>
            <person name="Lyons E."/>
            <person name="Manning G."/>
            <person name="Maruyama T."/>
            <person name="Michael T.P."/>
            <person name="Mikami K."/>
            <person name="Miyazaki S."/>
            <person name="Morinaga S."/>
            <person name="Murata T."/>
            <person name="Mueller-Roeber B."/>
            <person name="Nelson D.R."/>
            <person name="Obara M."/>
            <person name="Oguri Y."/>
            <person name="Olmstead R.G."/>
            <person name="Onodera N."/>
            <person name="Petersen B.L."/>
            <person name="Pils B."/>
            <person name="Prigge M."/>
            <person name="Rensing S.A."/>
            <person name="Riano-Pachon D.M."/>
            <person name="Roberts A.W."/>
            <person name="Sato Y."/>
            <person name="Scheller H.V."/>
            <person name="Schulz B."/>
            <person name="Schulz C."/>
            <person name="Shakirov E.V."/>
            <person name="Shibagaki N."/>
            <person name="Shinohara N."/>
            <person name="Shippen D.E."/>
            <person name="Soerensen I."/>
            <person name="Sotooka R."/>
            <person name="Sugimoto N."/>
            <person name="Sugita M."/>
            <person name="Sumikawa N."/>
            <person name="Tanurdzic M."/>
            <person name="Theissen G."/>
            <person name="Ulvskov P."/>
            <person name="Wakazuki S."/>
            <person name="Weng J.K."/>
            <person name="Willats W.W."/>
            <person name="Wipf D."/>
            <person name="Wolf P.G."/>
            <person name="Yang L."/>
            <person name="Zimmer A.D."/>
            <person name="Zhu Q."/>
            <person name="Mitros T."/>
            <person name="Hellsten U."/>
            <person name="Loque D."/>
            <person name="Otillar R."/>
            <person name="Salamov A."/>
            <person name="Schmutz J."/>
            <person name="Shapiro H."/>
            <person name="Lindquist E."/>
            <person name="Lucas S."/>
            <person name="Rokhsar D."/>
            <person name="Grigoriev I.V."/>
        </authorList>
    </citation>
    <scope>NUCLEOTIDE SEQUENCE [LARGE SCALE GENOMIC DNA]</scope>
</reference>
<evidence type="ECO:0000256" key="7">
    <source>
        <dbReference type="RuleBase" id="RU000461"/>
    </source>
</evidence>